<keyword evidence="10 18" id="KW-0812">Transmembrane</keyword>
<dbReference type="GO" id="GO:0004177">
    <property type="term" value="F:aminopeptidase activity"/>
    <property type="evidence" value="ECO:0007669"/>
    <property type="project" value="UniProtKB-KW"/>
</dbReference>
<feature type="compositionally biased region" description="Low complexity" evidence="17">
    <location>
        <begin position="16"/>
        <end position="27"/>
    </location>
</feature>
<dbReference type="PANTHER" id="PTHR11731:SF200">
    <property type="entry name" value="DIPEPTIDYL PEPTIDASE 10, ISOFORM B"/>
    <property type="match status" value="1"/>
</dbReference>
<dbReference type="Proteomes" id="UP000824596">
    <property type="component" value="Unassembled WGS sequence"/>
</dbReference>
<dbReference type="Gene3D" id="2.140.10.30">
    <property type="entry name" value="Dipeptidylpeptidase IV, N-terminal domain"/>
    <property type="match status" value="1"/>
</dbReference>
<organism evidence="21 22">
    <name type="scientific">Hirsutella rhossiliensis</name>
    <dbReference type="NCBI Taxonomy" id="111463"/>
    <lineage>
        <taxon>Eukaryota</taxon>
        <taxon>Fungi</taxon>
        <taxon>Dikarya</taxon>
        <taxon>Ascomycota</taxon>
        <taxon>Pezizomycotina</taxon>
        <taxon>Sordariomycetes</taxon>
        <taxon>Hypocreomycetidae</taxon>
        <taxon>Hypocreales</taxon>
        <taxon>Ophiocordycipitaceae</taxon>
        <taxon>Hirsutella</taxon>
    </lineage>
</organism>
<evidence type="ECO:0000259" key="20">
    <source>
        <dbReference type="Pfam" id="PF00930"/>
    </source>
</evidence>
<dbReference type="PANTHER" id="PTHR11731">
    <property type="entry name" value="PROTEASE FAMILY S9B,C DIPEPTIDYL-PEPTIDASE IV-RELATED"/>
    <property type="match status" value="1"/>
</dbReference>
<feature type="compositionally biased region" description="Basic and acidic residues" evidence="17">
    <location>
        <begin position="29"/>
        <end position="39"/>
    </location>
</feature>
<protein>
    <recommendedName>
        <fullName evidence="6">Probable dipeptidyl-aminopeptidase B</fullName>
        <ecNumber evidence="5">3.4.14.5</ecNumber>
    </recommendedName>
</protein>
<keyword evidence="7" id="KW-0031">Aminopeptidase</keyword>
<dbReference type="FunFam" id="3.40.50.1820:FF:000003">
    <property type="entry name" value="Dipeptidyl peptidase 4"/>
    <property type="match status" value="1"/>
</dbReference>
<evidence type="ECO:0000256" key="1">
    <source>
        <dbReference type="ARBA" id="ARBA00001257"/>
    </source>
</evidence>
<dbReference type="Gene3D" id="3.40.50.1820">
    <property type="entry name" value="alpha/beta hydrolase"/>
    <property type="match status" value="1"/>
</dbReference>
<evidence type="ECO:0000256" key="10">
    <source>
        <dbReference type="ARBA" id="ARBA00022692"/>
    </source>
</evidence>
<dbReference type="EMBL" id="JAIZPD010000005">
    <property type="protein sequence ID" value="KAH0963485.1"/>
    <property type="molecule type" value="Genomic_DNA"/>
</dbReference>
<dbReference type="OrthoDB" id="16520at2759"/>
<evidence type="ECO:0000256" key="6">
    <source>
        <dbReference type="ARBA" id="ARBA00014118"/>
    </source>
</evidence>
<sequence length="926" mass="102558">MEPSSSSADARRPSHDSLSSVSTTSLVFDRLHEETEKAPAMRKTGNGGRAPRLGHPHKLEEGGADDDSFDETGPFLGQSGGPPERKPMDRGLRRVLIIAGGIVAGAWLVALVLFLASGSYKHTSDADHNPDADTRGSGKTITMDQIHSGFWVPKSQTISWIADPGGQDGLLLEQGATGKDYLVVEDVRSNQGDNSSAVRDAHADTLAGSRTLMKSAYFEYKGKPHLPDWLKPSPDLKRVLLAVDREKNWRHSFTAIYFILDVASGSVEPLFPANDKARVQLATWNPTSDAISFTMDNNLYLRILAGDGKAFQITTDGGPDCFYGVPDWVYEEEIFGGRTATWWSENSKYIAFLRTNETRVKEFPVEYHLSRPSDTEPPEGEEAYPEVRQIKYPKPGSPNPVVDLQLFDVVHQDVFSVDIADDFADDNRIINNVLWAGNQLLVKQTNRVGDHLKVVLVDVADRSAKTVNDVNVAEIDGGWHEISHKMTYIPADPAKGRQHDGYVDTVIHDDFEHLAYFTPLNSSKPLMLTSGSWEVEDAPSAVDLDNNLVYFVATRESSIQRHVYSVKLDGSDLKPLTDTSSEGYYAASFSEGAGFALLSYRGPGIPYQKVISTPSTPAHYDRTVEDNAELAEHARKHELPVVKYGTLDLGGGVSVNYKERRPPHFNPSKKHPVLFQQYSGPNSQSVTKRFGVDFQSYVAGALGYVVVTVDPRGTGFLGRKHRVAVRSQLGFLEAQDHIAAARHFASLDYVDAARLAIWGWSYGGFATLKTLEQDAGRTFSYGMAVAPVTDWRFYDSIYTERYMRLPADNAAGYDASTVANASALGQNTRFLLMHGTADDNVHFQNSLHLLDALDVAGVENYDVHVFPDSDHSIMFHSANRIVYDKLNNWLINAFNGEWLKIKDPKPHTSRLRRWLAALAPATVRRI</sequence>
<keyword evidence="14 18" id="KW-1133">Transmembrane helix</keyword>
<dbReference type="EC" id="3.4.14.5" evidence="5"/>
<keyword evidence="8" id="KW-0926">Vacuole</keyword>
<evidence type="ECO:0000313" key="21">
    <source>
        <dbReference type="EMBL" id="KAH0963485.1"/>
    </source>
</evidence>
<evidence type="ECO:0000256" key="2">
    <source>
        <dbReference type="ARBA" id="ARBA00002218"/>
    </source>
</evidence>
<keyword evidence="22" id="KW-1185">Reference proteome</keyword>
<evidence type="ECO:0000313" key="22">
    <source>
        <dbReference type="Proteomes" id="UP000824596"/>
    </source>
</evidence>
<evidence type="ECO:0000256" key="3">
    <source>
        <dbReference type="ARBA" id="ARBA00004576"/>
    </source>
</evidence>
<comment type="similarity">
    <text evidence="4">Belongs to the peptidase S9B family.</text>
</comment>
<reference evidence="21" key="1">
    <citation type="submission" date="2021-09" db="EMBL/GenBank/DDBJ databases">
        <title>A high-quality genome of the endoparasitic fungus Hirsutella rhossiliensis with a comparison of Hirsutella genomes reveals transposable elements contributing to genome size variation.</title>
        <authorList>
            <person name="Lin R."/>
            <person name="Jiao Y."/>
            <person name="Sun X."/>
            <person name="Ling J."/>
            <person name="Xie B."/>
            <person name="Cheng X."/>
        </authorList>
    </citation>
    <scope>NUCLEOTIDE SEQUENCE</scope>
    <source>
        <strain evidence="21">HR02</strain>
    </source>
</reference>
<dbReference type="GO" id="GO:0006508">
    <property type="term" value="P:proteolysis"/>
    <property type="evidence" value="ECO:0007669"/>
    <property type="project" value="UniProtKB-KW"/>
</dbReference>
<dbReference type="Pfam" id="PF00930">
    <property type="entry name" value="DPPIV_N"/>
    <property type="match status" value="1"/>
</dbReference>
<dbReference type="InterPro" id="IPR002469">
    <property type="entry name" value="Peptidase_S9B_N"/>
</dbReference>
<evidence type="ECO:0000256" key="7">
    <source>
        <dbReference type="ARBA" id="ARBA00022438"/>
    </source>
</evidence>
<dbReference type="InterPro" id="IPR050278">
    <property type="entry name" value="Serine_Prot_S9B/DPPIV"/>
</dbReference>
<evidence type="ECO:0000256" key="13">
    <source>
        <dbReference type="ARBA" id="ARBA00022968"/>
    </source>
</evidence>
<dbReference type="RefSeq" id="XP_044720998.1">
    <property type="nucleotide sequence ID" value="XM_044864466.1"/>
</dbReference>
<dbReference type="GO" id="GO:0008239">
    <property type="term" value="F:dipeptidyl-peptidase activity"/>
    <property type="evidence" value="ECO:0007669"/>
    <property type="project" value="UniProtKB-EC"/>
</dbReference>
<gene>
    <name evidence="21" type="ORF">HRG_05995</name>
</gene>
<name>A0A9P8SJA1_9HYPO</name>
<evidence type="ECO:0000259" key="19">
    <source>
        <dbReference type="Pfam" id="PF00326"/>
    </source>
</evidence>
<dbReference type="GO" id="GO:0005774">
    <property type="term" value="C:vacuolar membrane"/>
    <property type="evidence" value="ECO:0007669"/>
    <property type="project" value="UniProtKB-SubCell"/>
</dbReference>
<feature type="domain" description="Peptidase S9 prolyl oligopeptidase catalytic" evidence="19">
    <location>
        <begin position="693"/>
        <end position="896"/>
    </location>
</feature>
<keyword evidence="16" id="KW-0325">Glycoprotein</keyword>
<comment type="caution">
    <text evidence="21">The sequence shown here is derived from an EMBL/GenBank/DDBJ whole genome shotgun (WGS) entry which is preliminary data.</text>
</comment>
<evidence type="ECO:0000256" key="8">
    <source>
        <dbReference type="ARBA" id="ARBA00022554"/>
    </source>
</evidence>
<evidence type="ECO:0000256" key="11">
    <source>
        <dbReference type="ARBA" id="ARBA00022801"/>
    </source>
</evidence>
<accession>A0A9P8SJA1</accession>
<dbReference type="GO" id="GO:0005886">
    <property type="term" value="C:plasma membrane"/>
    <property type="evidence" value="ECO:0007669"/>
    <property type="project" value="TreeGrafter"/>
</dbReference>
<keyword evidence="15 18" id="KW-0472">Membrane</keyword>
<evidence type="ECO:0000256" key="9">
    <source>
        <dbReference type="ARBA" id="ARBA00022670"/>
    </source>
</evidence>
<evidence type="ECO:0000256" key="12">
    <source>
        <dbReference type="ARBA" id="ARBA00022825"/>
    </source>
</evidence>
<comment type="catalytic activity">
    <reaction evidence="1">
        <text>Release of an N-terminal dipeptide, Xaa-Yaa-|-Zaa-, from a polypeptide, preferentially when Yaa is Pro, provided Zaa is neither Pro nor hydroxyproline.</text>
        <dbReference type="EC" id="3.4.14.5"/>
    </reaction>
</comment>
<evidence type="ECO:0000256" key="18">
    <source>
        <dbReference type="SAM" id="Phobius"/>
    </source>
</evidence>
<dbReference type="Pfam" id="PF00326">
    <property type="entry name" value="Peptidase_S9"/>
    <property type="match status" value="1"/>
</dbReference>
<evidence type="ECO:0000256" key="14">
    <source>
        <dbReference type="ARBA" id="ARBA00022989"/>
    </source>
</evidence>
<keyword evidence="12" id="KW-0720">Serine protease</keyword>
<keyword evidence="9" id="KW-0645">Protease</keyword>
<feature type="region of interest" description="Disordered" evidence="17">
    <location>
        <begin position="1"/>
        <end position="88"/>
    </location>
</feature>
<evidence type="ECO:0000256" key="16">
    <source>
        <dbReference type="ARBA" id="ARBA00023180"/>
    </source>
</evidence>
<dbReference type="SUPFAM" id="SSF82171">
    <property type="entry name" value="DPP6 N-terminal domain-like"/>
    <property type="match status" value="1"/>
</dbReference>
<feature type="domain" description="Dipeptidylpeptidase IV N-terminal" evidence="20">
    <location>
        <begin position="233"/>
        <end position="607"/>
    </location>
</feature>
<comment type="function">
    <text evidence="2">Type IV dipeptidyl-peptidase which removes N-terminal dipeptides sequentially from polypeptides having unsubstituted N-termini provided that the penultimate residue is proline.</text>
</comment>
<keyword evidence="11" id="KW-0378">Hydrolase</keyword>
<keyword evidence="13" id="KW-0735">Signal-anchor</keyword>
<evidence type="ECO:0000256" key="17">
    <source>
        <dbReference type="SAM" id="MobiDB-lite"/>
    </source>
</evidence>
<dbReference type="InterPro" id="IPR029058">
    <property type="entry name" value="AB_hydrolase_fold"/>
</dbReference>
<feature type="transmembrane region" description="Helical" evidence="18">
    <location>
        <begin position="95"/>
        <end position="116"/>
    </location>
</feature>
<evidence type="ECO:0000256" key="4">
    <source>
        <dbReference type="ARBA" id="ARBA00006150"/>
    </source>
</evidence>
<dbReference type="InterPro" id="IPR001375">
    <property type="entry name" value="Peptidase_S9_cat"/>
</dbReference>
<dbReference type="GO" id="GO:0008236">
    <property type="term" value="F:serine-type peptidase activity"/>
    <property type="evidence" value="ECO:0007669"/>
    <property type="project" value="UniProtKB-KW"/>
</dbReference>
<evidence type="ECO:0000256" key="5">
    <source>
        <dbReference type="ARBA" id="ARBA00012062"/>
    </source>
</evidence>
<evidence type="ECO:0000256" key="15">
    <source>
        <dbReference type="ARBA" id="ARBA00023136"/>
    </source>
</evidence>
<dbReference type="AlphaFoldDB" id="A0A9P8SJA1"/>
<proteinExistence type="inferred from homology"/>
<dbReference type="SUPFAM" id="SSF53474">
    <property type="entry name" value="alpha/beta-Hydrolases"/>
    <property type="match status" value="1"/>
</dbReference>
<comment type="subcellular location">
    <subcellularLocation>
        <location evidence="3">Vacuole membrane</location>
        <topology evidence="3">Single-pass type II membrane protein</topology>
    </subcellularLocation>
</comment>
<dbReference type="GeneID" id="68355124"/>